<dbReference type="RefSeq" id="WP_200127279.1">
    <property type="nucleotide sequence ID" value="NZ_CP054705.1"/>
</dbReference>
<dbReference type="EMBL" id="CP054705">
    <property type="protein sequence ID" value="QQK74873.1"/>
    <property type="molecule type" value="Genomic_DNA"/>
</dbReference>
<dbReference type="Pfam" id="PF03551">
    <property type="entry name" value="PadR"/>
    <property type="match status" value="1"/>
</dbReference>
<sequence length="169" mass="19754">MSIKYGILALLHEHQRHGYDLKVEMENLLSIKGKINAGQIYTTLDRLVRDELVSAADSDESERKYFQLEPKGQAALEKWFLTPVSYQAKDDFSFKWSCARKIKYEKEEKMLDNQKKTIMKEIMELTKLKTDLLADGEHLRYTLISGTIMHLEADLSWIRMIEVNRSPNI</sequence>
<dbReference type="SUPFAM" id="SSF46785">
    <property type="entry name" value="Winged helix' DNA-binding domain"/>
    <property type="match status" value="1"/>
</dbReference>
<dbReference type="Gene3D" id="1.10.10.10">
    <property type="entry name" value="Winged helix-like DNA-binding domain superfamily/Winged helix DNA-binding domain"/>
    <property type="match status" value="1"/>
</dbReference>
<dbReference type="Proteomes" id="UP000595823">
    <property type="component" value="Chromosome"/>
</dbReference>
<dbReference type="PANTHER" id="PTHR43252">
    <property type="entry name" value="TRANSCRIPTIONAL REGULATOR YQJI"/>
    <property type="match status" value="1"/>
</dbReference>
<evidence type="ECO:0000313" key="3">
    <source>
        <dbReference type="Proteomes" id="UP000595823"/>
    </source>
</evidence>
<reference evidence="2 3" key="1">
    <citation type="submission" date="2020-06" db="EMBL/GenBank/DDBJ databases">
        <title>Genomic analysis of Salicibibacter sp. NKC5-3.</title>
        <authorList>
            <person name="Oh Y.J."/>
        </authorList>
    </citation>
    <scope>NUCLEOTIDE SEQUENCE [LARGE SCALE GENOMIC DNA]</scope>
    <source>
        <strain evidence="2 3">NKC5-3</strain>
    </source>
</reference>
<dbReference type="PANTHER" id="PTHR43252:SF6">
    <property type="entry name" value="NEGATIVE TRANSCRIPTION REGULATOR PADR"/>
    <property type="match status" value="1"/>
</dbReference>
<feature type="domain" description="Transcription regulator PadR N-terminal" evidence="1">
    <location>
        <begin position="7"/>
        <end position="78"/>
    </location>
</feature>
<protein>
    <submittedName>
        <fullName evidence="2">Helix-turn-helix transcriptional regulator</fullName>
    </submittedName>
</protein>
<dbReference type="InterPro" id="IPR036388">
    <property type="entry name" value="WH-like_DNA-bd_sf"/>
</dbReference>
<dbReference type="InterPro" id="IPR036390">
    <property type="entry name" value="WH_DNA-bd_sf"/>
</dbReference>
<dbReference type="KEGG" id="scia:HUG15_04150"/>
<evidence type="ECO:0000259" key="1">
    <source>
        <dbReference type="Pfam" id="PF03551"/>
    </source>
</evidence>
<organism evidence="2 3">
    <name type="scientific">Salicibibacter cibarius</name>
    <dbReference type="NCBI Taxonomy" id="2743000"/>
    <lineage>
        <taxon>Bacteria</taxon>
        <taxon>Bacillati</taxon>
        <taxon>Bacillota</taxon>
        <taxon>Bacilli</taxon>
        <taxon>Bacillales</taxon>
        <taxon>Bacillaceae</taxon>
        <taxon>Salicibibacter</taxon>
    </lineage>
</organism>
<evidence type="ECO:0000313" key="2">
    <source>
        <dbReference type="EMBL" id="QQK74873.1"/>
    </source>
</evidence>
<keyword evidence="3" id="KW-1185">Reference proteome</keyword>
<name>A0A7T6Z152_9BACI</name>
<dbReference type="AlphaFoldDB" id="A0A7T6Z152"/>
<accession>A0A7T6Z152</accession>
<proteinExistence type="predicted"/>
<dbReference type="InterPro" id="IPR005149">
    <property type="entry name" value="Tscrpt_reg_PadR_N"/>
</dbReference>
<gene>
    <name evidence="2" type="ORF">HUG15_04150</name>
</gene>